<dbReference type="Pfam" id="PF10958">
    <property type="entry name" value="DUF2759"/>
    <property type="match status" value="1"/>
</dbReference>
<keyword evidence="1" id="KW-0472">Membrane</keyword>
<organism evidence="2 3">
    <name type="scientific">Candidatus Reconcilbacillus cellulovorans</name>
    <dbReference type="NCBI Taxonomy" id="1906605"/>
    <lineage>
        <taxon>Bacteria</taxon>
        <taxon>Bacillati</taxon>
        <taxon>Bacillota</taxon>
        <taxon>Bacilli</taxon>
        <taxon>Bacillales</taxon>
        <taxon>Paenibacillaceae</taxon>
        <taxon>Candidatus Reconcilbacillus</taxon>
    </lineage>
</organism>
<feature type="transmembrane region" description="Helical" evidence="1">
    <location>
        <begin position="44"/>
        <end position="67"/>
    </location>
</feature>
<dbReference type="AlphaFoldDB" id="A0A2A6E2W5"/>
<comment type="caution">
    <text evidence="2">The sequence shown here is derived from an EMBL/GenBank/DDBJ whole genome shotgun (WGS) entry which is preliminary data.</text>
</comment>
<sequence>MLLAQTASQVSRFHTFDIFVVLFTIVILIGVIRQFRAKPKNRLAIVFGLICLAVFLWLDVLMVANWLGTPIRLKG</sequence>
<gene>
    <name evidence="2" type="ORF">BLM47_03905</name>
</gene>
<feature type="transmembrane region" description="Helical" evidence="1">
    <location>
        <begin position="12"/>
        <end position="32"/>
    </location>
</feature>
<keyword evidence="1" id="KW-1133">Transmembrane helix</keyword>
<evidence type="ECO:0000313" key="3">
    <source>
        <dbReference type="Proteomes" id="UP000243688"/>
    </source>
</evidence>
<evidence type="ECO:0000313" key="2">
    <source>
        <dbReference type="EMBL" id="PDO11159.1"/>
    </source>
</evidence>
<accession>A0A2A6E2W5</accession>
<dbReference type="Proteomes" id="UP000243688">
    <property type="component" value="Unassembled WGS sequence"/>
</dbReference>
<dbReference type="EMBL" id="MOXJ01000005">
    <property type="protein sequence ID" value="PDO11159.1"/>
    <property type="molecule type" value="Genomic_DNA"/>
</dbReference>
<dbReference type="InterPro" id="IPR024490">
    <property type="entry name" value="DUF2759"/>
</dbReference>
<reference evidence="2 3" key="1">
    <citation type="submission" date="2016-12" db="EMBL/GenBank/DDBJ databases">
        <title>Candidatus Reconcilibacillus cellulovorans genome.</title>
        <authorList>
            <person name="Kolinko S."/>
            <person name="Wu Y.-W."/>
            <person name="Tachea F."/>
            <person name="Denzel E."/>
            <person name="Hiras J."/>
            <person name="Baecker N."/>
            <person name="Chan L.J."/>
            <person name="Eichorst S.A."/>
            <person name="Frey D."/>
            <person name="Adams P.D."/>
            <person name="Pray T."/>
            <person name="Tanjore D."/>
            <person name="Petzold C.J."/>
            <person name="Gladden J.M."/>
            <person name="Simmons B.A."/>
            <person name="Singer S.W."/>
        </authorList>
    </citation>
    <scope>NUCLEOTIDE SEQUENCE [LARGE SCALE GENOMIC DNA]</scope>
    <source>
        <strain evidence="2">JTherm</strain>
    </source>
</reference>
<protein>
    <recommendedName>
        <fullName evidence="4">DUF2759 domain-containing protein</fullName>
    </recommendedName>
</protein>
<keyword evidence="1" id="KW-0812">Transmembrane</keyword>
<proteinExistence type="predicted"/>
<name>A0A2A6E2W5_9BACL</name>
<evidence type="ECO:0008006" key="4">
    <source>
        <dbReference type="Google" id="ProtNLM"/>
    </source>
</evidence>
<evidence type="ECO:0000256" key="1">
    <source>
        <dbReference type="SAM" id="Phobius"/>
    </source>
</evidence>